<evidence type="ECO:0000256" key="11">
    <source>
        <dbReference type="ARBA" id="ARBA00023098"/>
    </source>
</evidence>
<feature type="binding site" evidence="17">
    <location>
        <begin position="92"/>
        <end position="93"/>
    </location>
    <ligand>
        <name>ATP</name>
        <dbReference type="ChEBI" id="CHEBI:30616"/>
    </ligand>
</feature>
<reference evidence="20 21" key="1">
    <citation type="submission" date="2016-01" db="EMBL/GenBank/DDBJ databases">
        <title>Complete genome sequence of strain Lentibacillus amyloliquefaciens LAM0015T isolated from saline sediment.</title>
        <authorList>
            <person name="Wang J.-L."/>
            <person name="He M.-X."/>
        </authorList>
    </citation>
    <scope>NUCLEOTIDE SEQUENCE [LARGE SCALE GENOMIC DNA]</scope>
    <source>
        <strain evidence="20 21">LAM0015</strain>
    </source>
</reference>
<evidence type="ECO:0000313" key="20">
    <source>
        <dbReference type="EMBL" id="ALX48115.1"/>
    </source>
</evidence>
<evidence type="ECO:0000256" key="4">
    <source>
        <dbReference type="ARBA" id="ARBA00022516"/>
    </source>
</evidence>
<keyword evidence="11" id="KW-0443">Lipid metabolism</keyword>
<evidence type="ECO:0000256" key="1">
    <source>
        <dbReference type="ARBA" id="ARBA00004651"/>
    </source>
</evidence>
<dbReference type="GO" id="GO:0005524">
    <property type="term" value="F:ATP binding"/>
    <property type="evidence" value="ECO:0007669"/>
    <property type="project" value="UniProtKB-KW"/>
</dbReference>
<keyword evidence="6 19" id="KW-0812">Transmembrane</keyword>
<evidence type="ECO:0000256" key="5">
    <source>
        <dbReference type="ARBA" id="ARBA00022679"/>
    </source>
</evidence>
<evidence type="ECO:0000256" key="6">
    <source>
        <dbReference type="ARBA" id="ARBA00022692"/>
    </source>
</evidence>
<comment type="cofactor">
    <cofactor evidence="18">
        <name>Mg(2+)</name>
        <dbReference type="ChEBI" id="CHEBI:18420"/>
    </cofactor>
    <text evidence="18">Mn(2+), Zn(2+), Cd(2+) and Co(2+) support activity to lesser extents.</text>
</comment>
<evidence type="ECO:0000256" key="10">
    <source>
        <dbReference type="ARBA" id="ARBA00022989"/>
    </source>
</evidence>
<keyword evidence="7 17" id="KW-0547">Nucleotide-binding</keyword>
<dbReference type="Proteomes" id="UP000050331">
    <property type="component" value="Chromosome"/>
</dbReference>
<dbReference type="AlphaFoldDB" id="A0A0U4F5N7"/>
<dbReference type="Gene3D" id="1.10.287.3610">
    <property type="match status" value="1"/>
</dbReference>
<keyword evidence="9 17" id="KW-0067">ATP-binding</keyword>
<keyword evidence="4" id="KW-0444">Lipid biosynthesis</keyword>
<dbReference type="GO" id="GO:0016301">
    <property type="term" value="F:kinase activity"/>
    <property type="evidence" value="ECO:0007669"/>
    <property type="project" value="UniProtKB-KW"/>
</dbReference>
<evidence type="ECO:0000256" key="2">
    <source>
        <dbReference type="ARBA" id="ARBA00005967"/>
    </source>
</evidence>
<dbReference type="CDD" id="cd14265">
    <property type="entry name" value="UDPK_IM_like"/>
    <property type="match status" value="1"/>
</dbReference>
<evidence type="ECO:0000256" key="14">
    <source>
        <dbReference type="ARBA" id="ARBA00023264"/>
    </source>
</evidence>
<evidence type="ECO:0000256" key="9">
    <source>
        <dbReference type="ARBA" id="ARBA00022840"/>
    </source>
</evidence>
<feature type="active site" description="Proton acceptor" evidence="15">
    <location>
        <position position="67"/>
    </location>
</feature>
<keyword evidence="18" id="KW-0460">Magnesium</keyword>
<comment type="similarity">
    <text evidence="2">Belongs to the bacterial diacylglycerol kinase family.</text>
</comment>
<dbReference type="GO" id="GO:0046872">
    <property type="term" value="F:metal ion binding"/>
    <property type="evidence" value="ECO:0007669"/>
    <property type="project" value="UniProtKB-KW"/>
</dbReference>
<evidence type="ECO:0000256" key="18">
    <source>
        <dbReference type="PIRSR" id="PIRSR600829-4"/>
    </source>
</evidence>
<evidence type="ECO:0000256" key="19">
    <source>
        <dbReference type="SAM" id="Phobius"/>
    </source>
</evidence>
<feature type="transmembrane region" description="Helical" evidence="19">
    <location>
        <begin position="29"/>
        <end position="47"/>
    </location>
</feature>
<feature type="transmembrane region" description="Helical" evidence="19">
    <location>
        <begin position="53"/>
        <end position="73"/>
    </location>
</feature>
<dbReference type="InterPro" id="IPR000829">
    <property type="entry name" value="DAGK"/>
</dbReference>
<keyword evidence="18" id="KW-0479">Metal-binding</keyword>
<evidence type="ECO:0000256" key="17">
    <source>
        <dbReference type="PIRSR" id="PIRSR600829-3"/>
    </source>
</evidence>
<protein>
    <submittedName>
        <fullName evidence="20">Diacylglycerol kinase</fullName>
    </submittedName>
</protein>
<feature type="binding site" evidence="18">
    <location>
        <position position="26"/>
    </location>
    <ligand>
        <name>a divalent metal cation</name>
        <dbReference type="ChEBI" id="CHEBI:60240"/>
    </ligand>
</feature>
<feature type="binding site" evidence="17">
    <location>
        <position position="74"/>
    </location>
    <ligand>
        <name>ATP</name>
        <dbReference type="ChEBI" id="CHEBI:30616"/>
    </ligand>
</feature>
<gene>
    <name evidence="20" type="ORF">AOX59_05560</name>
</gene>
<keyword evidence="3" id="KW-1003">Cell membrane</keyword>
<dbReference type="Pfam" id="PF01219">
    <property type="entry name" value="DAGK_prokar"/>
    <property type="match status" value="1"/>
</dbReference>
<keyword evidence="12 19" id="KW-0472">Membrane</keyword>
<dbReference type="PANTHER" id="PTHR34299">
    <property type="entry name" value="DIACYLGLYCEROL KINASE"/>
    <property type="match status" value="1"/>
</dbReference>
<accession>A0A0U4F5N7</accession>
<feature type="binding site" evidence="18">
    <location>
        <position position="74"/>
    </location>
    <ligand>
        <name>a divalent metal cation</name>
        <dbReference type="ChEBI" id="CHEBI:60240"/>
    </ligand>
</feature>
<dbReference type="PANTHER" id="PTHR34299:SF1">
    <property type="entry name" value="DIACYLGLYCEROL KINASE"/>
    <property type="match status" value="1"/>
</dbReference>
<feature type="binding site" evidence="17">
    <location>
        <position position="26"/>
    </location>
    <ligand>
        <name>ATP</name>
        <dbReference type="ChEBI" id="CHEBI:30616"/>
    </ligand>
</feature>
<keyword evidence="5" id="KW-0808">Transferase</keyword>
<dbReference type="OrthoDB" id="9789934at2"/>
<dbReference type="EMBL" id="CP013862">
    <property type="protein sequence ID" value="ALX48115.1"/>
    <property type="molecule type" value="Genomic_DNA"/>
</dbReference>
<evidence type="ECO:0000256" key="8">
    <source>
        <dbReference type="ARBA" id="ARBA00022777"/>
    </source>
</evidence>
<keyword evidence="10 19" id="KW-1133">Transmembrane helix</keyword>
<sequence>MSDKQGKSKFGFSHALNGIGKIIRTEQNFRFHMIASLFVIVAGIILRLSAFKWIFIVLAIGLVLVAEILNTVIEKMVDYVKPDIHPRAKVIKDMAAGAVLIASIVSATVGLLIFIPELYRLFVGS</sequence>
<dbReference type="KEGG" id="lao:AOX59_05560"/>
<dbReference type="GO" id="GO:0005886">
    <property type="term" value="C:plasma membrane"/>
    <property type="evidence" value="ECO:0007669"/>
    <property type="project" value="UniProtKB-SubCell"/>
</dbReference>
<keyword evidence="8 20" id="KW-0418">Kinase</keyword>
<evidence type="ECO:0000256" key="16">
    <source>
        <dbReference type="PIRSR" id="PIRSR600829-2"/>
    </source>
</evidence>
<evidence type="ECO:0000256" key="12">
    <source>
        <dbReference type="ARBA" id="ARBA00023136"/>
    </source>
</evidence>
<organism evidence="20 21">
    <name type="scientific">Lentibacillus amyloliquefaciens</name>
    <dbReference type="NCBI Taxonomy" id="1472767"/>
    <lineage>
        <taxon>Bacteria</taxon>
        <taxon>Bacillati</taxon>
        <taxon>Bacillota</taxon>
        <taxon>Bacilli</taxon>
        <taxon>Bacillales</taxon>
        <taxon>Bacillaceae</taxon>
        <taxon>Lentibacillus</taxon>
    </lineage>
</organism>
<dbReference type="InterPro" id="IPR036945">
    <property type="entry name" value="DAGK_sf"/>
</dbReference>
<evidence type="ECO:0000256" key="15">
    <source>
        <dbReference type="PIRSR" id="PIRSR600829-1"/>
    </source>
</evidence>
<dbReference type="STRING" id="1472767.AOX59_05560"/>
<keyword evidence="14" id="KW-1208">Phospholipid metabolism</keyword>
<proteinExistence type="inferred from homology"/>
<comment type="subcellular location">
    <subcellularLocation>
        <location evidence="1">Cell membrane</location>
        <topology evidence="1">Multi-pass membrane protein</topology>
    </subcellularLocation>
</comment>
<feature type="binding site" evidence="16">
    <location>
        <position position="67"/>
    </location>
    <ligand>
        <name>substrate</name>
    </ligand>
</feature>
<evidence type="ECO:0000313" key="21">
    <source>
        <dbReference type="Proteomes" id="UP000050331"/>
    </source>
</evidence>
<evidence type="ECO:0000256" key="13">
    <source>
        <dbReference type="ARBA" id="ARBA00023209"/>
    </source>
</evidence>
<name>A0A0U4F5N7_9BACI</name>
<keyword evidence="13" id="KW-0594">Phospholipid biosynthesis</keyword>
<dbReference type="RefSeq" id="WP_068442999.1">
    <property type="nucleotide sequence ID" value="NZ_CP013862.1"/>
</dbReference>
<dbReference type="GO" id="GO:0008654">
    <property type="term" value="P:phospholipid biosynthetic process"/>
    <property type="evidence" value="ECO:0007669"/>
    <property type="project" value="UniProtKB-KW"/>
</dbReference>
<dbReference type="InterPro" id="IPR033717">
    <property type="entry name" value="UDPK"/>
</dbReference>
<evidence type="ECO:0000256" key="7">
    <source>
        <dbReference type="ARBA" id="ARBA00022741"/>
    </source>
</evidence>
<feature type="transmembrane region" description="Helical" evidence="19">
    <location>
        <begin position="94"/>
        <end position="115"/>
    </location>
</feature>
<evidence type="ECO:0000256" key="3">
    <source>
        <dbReference type="ARBA" id="ARBA00022475"/>
    </source>
</evidence>
<keyword evidence="21" id="KW-1185">Reference proteome</keyword>